<dbReference type="PANTHER" id="PTHR42760">
    <property type="entry name" value="SHORT-CHAIN DEHYDROGENASES/REDUCTASES FAMILY MEMBER"/>
    <property type="match status" value="1"/>
</dbReference>
<dbReference type="Gene3D" id="3.40.50.720">
    <property type="entry name" value="NAD(P)-binding Rossmann-like Domain"/>
    <property type="match status" value="1"/>
</dbReference>
<dbReference type="PROSITE" id="PS00061">
    <property type="entry name" value="ADH_SHORT"/>
    <property type="match status" value="1"/>
</dbReference>
<dbReference type="Proteomes" id="UP000191812">
    <property type="component" value="Unassembled WGS sequence"/>
</dbReference>
<dbReference type="InterPro" id="IPR036291">
    <property type="entry name" value="NAD(P)-bd_dom_sf"/>
</dbReference>
<dbReference type="EMBL" id="FBWH01000037">
    <property type="protein sequence ID" value="CUX48842.1"/>
    <property type="molecule type" value="Genomic_DNA"/>
</dbReference>
<evidence type="ECO:0000256" key="1">
    <source>
        <dbReference type="ARBA" id="ARBA00006484"/>
    </source>
</evidence>
<protein>
    <submittedName>
        <fullName evidence="3">Oxidoreductase putative Glucose/ribitol oxidoreductase</fullName>
    </submittedName>
</protein>
<evidence type="ECO:0000256" key="2">
    <source>
        <dbReference type="ARBA" id="ARBA00023002"/>
    </source>
</evidence>
<dbReference type="PANTHER" id="PTHR42760:SF115">
    <property type="entry name" value="3-OXOACYL-[ACYL-CARRIER-PROTEIN] REDUCTASE FABG"/>
    <property type="match status" value="1"/>
</dbReference>
<comment type="caution">
    <text evidence="3">The sequence shown here is derived from an EMBL/GenBank/DDBJ whole genome shotgun (WGS) entry which is preliminary data.</text>
</comment>
<name>A0ABM9VJE9_9HYPH</name>
<comment type="similarity">
    <text evidence="1">Belongs to the short-chain dehydrogenases/reductases (SDR) family.</text>
</comment>
<proteinExistence type="inferred from homology"/>
<accession>A0ABM9VJE9</accession>
<keyword evidence="2" id="KW-0560">Oxidoreductase</keyword>
<dbReference type="SUPFAM" id="SSF51735">
    <property type="entry name" value="NAD(P)-binding Rossmann-fold domains"/>
    <property type="match status" value="1"/>
</dbReference>
<evidence type="ECO:0000313" key="3">
    <source>
        <dbReference type="EMBL" id="CUX48842.1"/>
    </source>
</evidence>
<organism evidence="3 4">
    <name type="scientific">Agrobacterium genomosp. 13 str. CFBP 6927</name>
    <dbReference type="NCBI Taxonomy" id="1183428"/>
    <lineage>
        <taxon>Bacteria</taxon>
        <taxon>Pseudomonadati</taxon>
        <taxon>Pseudomonadota</taxon>
        <taxon>Alphaproteobacteria</taxon>
        <taxon>Hyphomicrobiales</taxon>
        <taxon>Rhizobiaceae</taxon>
        <taxon>Rhizobium/Agrobacterium group</taxon>
        <taxon>Agrobacterium</taxon>
        <taxon>Agrobacterium tumefaciens complex</taxon>
    </lineage>
</organism>
<dbReference type="PRINTS" id="PR00080">
    <property type="entry name" value="SDRFAMILY"/>
</dbReference>
<dbReference type="Pfam" id="PF13561">
    <property type="entry name" value="adh_short_C2"/>
    <property type="match status" value="1"/>
</dbReference>
<dbReference type="InterPro" id="IPR020904">
    <property type="entry name" value="Sc_DH/Rdtase_CS"/>
</dbReference>
<dbReference type="PRINTS" id="PR00081">
    <property type="entry name" value="GDHRDH"/>
</dbReference>
<evidence type="ECO:0000313" key="4">
    <source>
        <dbReference type="Proteomes" id="UP000191812"/>
    </source>
</evidence>
<gene>
    <name evidence="3" type="ORF">AGR13a_Lc110072</name>
</gene>
<reference evidence="3 4" key="1">
    <citation type="submission" date="2016-01" db="EMBL/GenBank/DDBJ databases">
        <authorList>
            <person name="Regsiter A."/>
            <person name="william w."/>
        </authorList>
    </citation>
    <scope>NUCLEOTIDE SEQUENCE [LARGE SCALE GENOMIC DNA]</scope>
    <source>
        <strain evidence="3 4">CFBP 6927</strain>
    </source>
</reference>
<dbReference type="InterPro" id="IPR002347">
    <property type="entry name" value="SDR_fam"/>
</dbReference>
<dbReference type="NCBIfam" id="NF005559">
    <property type="entry name" value="PRK07231.1"/>
    <property type="match status" value="1"/>
</dbReference>
<keyword evidence="4" id="KW-1185">Reference proteome</keyword>
<sequence length="263" mass="28138">MPEGKTMFLERFRLDGKTAFITGGGRGIGLATAQALAEAGAHVIISDMNAEVLEAGLSELKAKGHAADAMQLDVTDAKAVAEAARAANDRFGAVDILIANAGIAWPDTPGEEMSDEVWLKVVDVDLNGAYWSCREFARPMLARGYGSIVTLGSMSGLISNKPQRQVHYNTAKAAVHHMTRCLAGEWAERGVRVNCVAPTYVDTVMSRGGFSDETLMPVWMEMTPMKRVARPDEIAAPILFLASDAASAMTGTIVAVDCGYTIW</sequence>